<comment type="caution">
    <text evidence="1">The sequence shown here is derived from an EMBL/GenBank/DDBJ whole genome shotgun (WGS) entry which is preliminary data.</text>
</comment>
<sequence>MDGSALDFFPVKIYHSYKLILFEWQTSNWFGGIKRADGWWKSVHASNEYTASVIRSSGWTFLPIK</sequence>
<dbReference type="AlphaFoldDB" id="A0A265E8E0"/>
<evidence type="ECO:0000313" key="1">
    <source>
        <dbReference type="EMBL" id="OZT77847.1"/>
    </source>
</evidence>
<evidence type="ECO:0000313" key="2">
    <source>
        <dbReference type="Proteomes" id="UP000216682"/>
    </source>
</evidence>
<dbReference type="Proteomes" id="UP000216682">
    <property type="component" value="Unassembled WGS sequence"/>
</dbReference>
<proteinExistence type="predicted"/>
<accession>A0A265E8E0</accession>
<organism evidence="1 2">
    <name type="scientific">Salinicoccus roseus</name>
    <dbReference type="NCBI Taxonomy" id="45670"/>
    <lineage>
        <taxon>Bacteria</taxon>
        <taxon>Bacillati</taxon>
        <taxon>Bacillota</taxon>
        <taxon>Bacilli</taxon>
        <taxon>Bacillales</taxon>
        <taxon>Staphylococcaceae</taxon>
        <taxon>Salinicoccus</taxon>
    </lineage>
</organism>
<dbReference type="EMBL" id="NPEZ01000001">
    <property type="protein sequence ID" value="OZT77847.1"/>
    <property type="molecule type" value="Genomic_DNA"/>
</dbReference>
<gene>
    <name evidence="1" type="ORF">CFN03_00750</name>
</gene>
<protein>
    <submittedName>
        <fullName evidence="1">Uncharacterized protein</fullName>
    </submittedName>
</protein>
<reference evidence="1 2" key="1">
    <citation type="submission" date="2017-07" db="EMBL/GenBank/DDBJ databases">
        <title>Shotgun whole genome sequences of three halophilic bacterial isolates.</title>
        <authorList>
            <person name="Pozzo T."/>
            <person name="Higdon S.M."/>
            <person name="Quillaguaman J."/>
        </authorList>
    </citation>
    <scope>NUCLEOTIDE SEQUENCE [LARGE SCALE GENOMIC DNA]</scope>
    <source>
        <strain evidence="1 2">BU-1</strain>
    </source>
</reference>
<name>A0A265E8E0_9STAP</name>